<keyword evidence="4 6" id="KW-1133">Transmembrane helix</keyword>
<accession>A0ABT7HHC9</accession>
<evidence type="ECO:0000256" key="4">
    <source>
        <dbReference type="ARBA" id="ARBA00022989"/>
    </source>
</evidence>
<evidence type="ECO:0000256" key="1">
    <source>
        <dbReference type="ARBA" id="ARBA00004651"/>
    </source>
</evidence>
<feature type="transmembrane region" description="Helical" evidence="6">
    <location>
        <begin position="161"/>
        <end position="180"/>
    </location>
</feature>
<proteinExistence type="predicted"/>
<feature type="transmembrane region" description="Helical" evidence="6">
    <location>
        <begin position="278"/>
        <end position="303"/>
    </location>
</feature>
<dbReference type="NCBIfam" id="TIGR00360">
    <property type="entry name" value="ComEC_N-term"/>
    <property type="match status" value="1"/>
</dbReference>
<gene>
    <name evidence="8" type="ORF">QQA45_00025</name>
</gene>
<dbReference type="Proteomes" id="UP001225134">
    <property type="component" value="Unassembled WGS sequence"/>
</dbReference>
<evidence type="ECO:0000256" key="6">
    <source>
        <dbReference type="SAM" id="Phobius"/>
    </source>
</evidence>
<dbReference type="EMBL" id="JASSPP010000001">
    <property type="protein sequence ID" value="MDK9579921.1"/>
    <property type="molecule type" value="Genomic_DNA"/>
</dbReference>
<keyword evidence="2" id="KW-1003">Cell membrane</keyword>
<keyword evidence="3 6" id="KW-0812">Transmembrane</keyword>
<evidence type="ECO:0000313" key="9">
    <source>
        <dbReference type="Proteomes" id="UP001225134"/>
    </source>
</evidence>
<evidence type="ECO:0000256" key="3">
    <source>
        <dbReference type="ARBA" id="ARBA00022692"/>
    </source>
</evidence>
<feature type="transmembrane region" description="Helical" evidence="6">
    <location>
        <begin position="224"/>
        <end position="242"/>
    </location>
</feature>
<keyword evidence="9" id="KW-1185">Reference proteome</keyword>
<dbReference type="InterPro" id="IPR004477">
    <property type="entry name" value="ComEC_N"/>
</dbReference>
<organism evidence="8 9">
    <name type="scientific">Sneathia sanguinegens</name>
    <dbReference type="NCBI Taxonomy" id="40543"/>
    <lineage>
        <taxon>Bacteria</taxon>
        <taxon>Fusobacteriati</taxon>
        <taxon>Fusobacteriota</taxon>
        <taxon>Fusobacteriia</taxon>
        <taxon>Fusobacteriales</taxon>
        <taxon>Leptotrichiaceae</taxon>
        <taxon>Sneathia</taxon>
    </lineage>
</organism>
<feature type="transmembrane region" description="Helical" evidence="6">
    <location>
        <begin position="129"/>
        <end position="149"/>
    </location>
</feature>
<feature type="transmembrane region" description="Helical" evidence="6">
    <location>
        <begin position="248"/>
        <end position="266"/>
    </location>
</feature>
<protein>
    <submittedName>
        <fullName evidence="8">ComEC/Rec2 family competence protein</fullName>
    </submittedName>
</protein>
<dbReference type="RefSeq" id="WP_285152358.1">
    <property type="nucleotide sequence ID" value="NZ_JASSPP010000001.1"/>
</dbReference>
<dbReference type="PANTHER" id="PTHR30619">
    <property type="entry name" value="DNA INTERNALIZATION/COMPETENCE PROTEIN COMEC/REC2"/>
    <property type="match status" value="1"/>
</dbReference>
<comment type="caution">
    <text evidence="8">The sequence shown here is derived from an EMBL/GenBank/DDBJ whole genome shotgun (WGS) entry which is preliminary data.</text>
</comment>
<name>A0ABT7HHC9_9FUSO</name>
<evidence type="ECO:0000256" key="2">
    <source>
        <dbReference type="ARBA" id="ARBA00022475"/>
    </source>
</evidence>
<evidence type="ECO:0000259" key="7">
    <source>
        <dbReference type="Pfam" id="PF03772"/>
    </source>
</evidence>
<reference evidence="8 9" key="1">
    <citation type="submission" date="2023-06" db="EMBL/GenBank/DDBJ databases">
        <title>Antibody response to the Sneathia vaginalis cytopathogenic toxin A during pregnancy.</title>
        <authorList>
            <person name="Mccoy Z.T."/>
            <person name="Serrano M.G."/>
            <person name="Spaine K."/>
            <person name="Edwards D.J."/>
            <person name="Buck G.A."/>
            <person name="Jefferson K."/>
        </authorList>
    </citation>
    <scope>NUCLEOTIDE SEQUENCE [LARGE SCALE GENOMIC DNA]</scope>
    <source>
        <strain evidence="8 9">CCUG 42621</strain>
    </source>
</reference>
<dbReference type="PANTHER" id="PTHR30619:SF7">
    <property type="entry name" value="BETA-LACTAMASE DOMAIN PROTEIN"/>
    <property type="match status" value="1"/>
</dbReference>
<keyword evidence="5 6" id="KW-0472">Membrane</keyword>
<evidence type="ECO:0000256" key="5">
    <source>
        <dbReference type="ARBA" id="ARBA00023136"/>
    </source>
</evidence>
<dbReference type="InterPro" id="IPR052159">
    <property type="entry name" value="Competence_DNA_uptake"/>
</dbReference>
<dbReference type="Pfam" id="PF03772">
    <property type="entry name" value="Competence"/>
    <property type="match status" value="1"/>
</dbReference>
<evidence type="ECO:0000313" key="8">
    <source>
        <dbReference type="EMBL" id="MDK9579921.1"/>
    </source>
</evidence>
<comment type="subcellular location">
    <subcellularLocation>
        <location evidence="1">Cell membrane</location>
        <topology evidence="1">Multi-pass membrane protein</topology>
    </subcellularLocation>
</comment>
<feature type="domain" description="ComEC/Rec2-related protein" evidence="7">
    <location>
        <begin position="112"/>
        <end position="316"/>
    </location>
</feature>
<sequence length="324" mass="38622">MKVKILLLFILIYPIYLYLNTYKENEEIVSKGVYVDGNNMIVKKINGKLLIKKQLLSNEYEIKGAGSYTLYFKDNEVIAIKESRFNIFRRLLDKRLKNIFSKEIYKFSKAIFLNEKYYLEKDIKIKFRLLGLSHLLAISGLHFTLIYTFAQRAMYFLNFRIKEIFCLLILTIYAFTVGFVPSISRAYQMLFFLIFAKICYESISTKKAYFLSFAFSFLYNPYQIGEIGFVLSYVASFCTIFFEEKNLLLKNLYTQLILTPFIWIYFKKIYVFSFLINIVSIPLFTILIYLLVLTLIFPNFILIKLTEEFFYSLFKILQFFTLEF</sequence>